<name>A0A0W1RDR7_9EURY</name>
<dbReference type="OrthoDB" id="221929at2157"/>
<accession>A0A0W1RDR7</accession>
<organism evidence="2 3">
    <name type="scientific">Haloprofundus marisrubri</name>
    <dbReference type="NCBI Taxonomy" id="1514971"/>
    <lineage>
        <taxon>Archaea</taxon>
        <taxon>Methanobacteriati</taxon>
        <taxon>Methanobacteriota</taxon>
        <taxon>Stenosarchaea group</taxon>
        <taxon>Halobacteria</taxon>
        <taxon>Halobacteriales</taxon>
        <taxon>Haloferacaceae</taxon>
        <taxon>Haloprofundus</taxon>
    </lineage>
</organism>
<dbReference type="RefSeq" id="WP_058580067.1">
    <property type="nucleotide sequence ID" value="NZ_LOPU01000003.1"/>
</dbReference>
<evidence type="ECO:0000313" key="2">
    <source>
        <dbReference type="EMBL" id="KTG11583.1"/>
    </source>
</evidence>
<gene>
    <name evidence="2" type="ORF">AUR64_03540</name>
</gene>
<sequence>MAEQSESVCDTVASQSGFQAALSDLVSESESNAVDIRGHWEVSWGDDQIWEVEITSVDSRSTTRIENSGHILTSVIETVAEKKGVDAQDLPVLFDVIDPDIFEAVSDESTKLQYDIRFPYCGYQVTVSDNGIITVDG</sequence>
<feature type="domain" description="Halobacterial output" evidence="1">
    <location>
        <begin position="71"/>
        <end position="136"/>
    </location>
</feature>
<dbReference type="STRING" id="1514971.AUR64_03540"/>
<dbReference type="EMBL" id="LOPU01000003">
    <property type="protein sequence ID" value="KTG11583.1"/>
    <property type="molecule type" value="Genomic_DNA"/>
</dbReference>
<keyword evidence="3" id="KW-1185">Reference proteome</keyword>
<dbReference type="Proteomes" id="UP000054387">
    <property type="component" value="Unassembled WGS sequence"/>
</dbReference>
<dbReference type="AlphaFoldDB" id="A0A0W1RDR7"/>
<proteinExistence type="predicted"/>
<dbReference type="Pfam" id="PF18545">
    <property type="entry name" value="HalOD1"/>
    <property type="match status" value="1"/>
</dbReference>
<evidence type="ECO:0000313" key="3">
    <source>
        <dbReference type="Proteomes" id="UP000054387"/>
    </source>
</evidence>
<dbReference type="InterPro" id="IPR040624">
    <property type="entry name" value="HalOD1"/>
</dbReference>
<comment type="caution">
    <text evidence="2">The sequence shown here is derived from an EMBL/GenBank/DDBJ whole genome shotgun (WGS) entry which is preliminary data.</text>
</comment>
<evidence type="ECO:0000259" key="1">
    <source>
        <dbReference type="Pfam" id="PF18545"/>
    </source>
</evidence>
<reference evidence="2 3" key="1">
    <citation type="submission" date="2015-12" db="EMBL/GenBank/DDBJ databases">
        <title>Haloprofundus marisrubri gen. nov., sp. nov., an extremely halophilic archaeon isolated from the Discovery deep brine-seawater interface in the Red Sea.</title>
        <authorList>
            <person name="Zhang G."/>
            <person name="Stingl U."/>
            <person name="Rashid M."/>
        </authorList>
    </citation>
    <scope>NUCLEOTIDE SEQUENCE [LARGE SCALE GENOMIC DNA]</scope>
    <source>
        <strain evidence="2 3">SB9</strain>
    </source>
</reference>
<protein>
    <recommendedName>
        <fullName evidence="1">Halobacterial output domain-containing protein</fullName>
    </recommendedName>
</protein>